<feature type="site" description="Important for autoinhibition of adenylyltransferase activity" evidence="1">
    <location>
        <position position="229"/>
    </location>
</feature>
<dbReference type="AlphaFoldDB" id="A0AAT9FSQ9"/>
<name>A0AAT9FSQ9_9BACT</name>
<evidence type="ECO:0000259" key="3">
    <source>
        <dbReference type="PROSITE" id="PS51459"/>
    </source>
</evidence>
<sequence>MPKVIKEPEYDELLEIVRTFPEGVSISGLLAAPEIEYAKRTLQRRLDALVATGRLTAVGRARARKYVSTGTALESDSNAESPSTQGSETTFQTVIESPPAPARSEPTISPPPAPISEAKSEPFAAAQVEDVFQENTPAISTEKLTLSFEAETIRESVNRPREHRQAVGHKLALLDYYKPNQSTYLNLALRQELATLGRVGASQAPAGTYLRQVMDRFLVDLSWNSSRLEGNSYSLQETQRLLARGEAAAGKGAEEAQMLLNHQAAVEMLSAQAREIDFNRHTICNLHALLADNLLPDPASCGRLRRNEVRISGTVYTPIQVPAQIEPRFEMILTKAAAIEDPFEQAFFIMVHVPYLQPFEHLNNDMSRVAANIPLVHFNLCPISFVDVPKSDYLDALMGVYELNKVDYLRDLFVWAYKRSAAHYAVAREYLGEPDPFRLKYRAEIRDLVRLVVRSRRNPSESGRILRQEVTKQFDRELQSEFLDVVETELAGLHEGNIARYRLKASEFEWWKSQKDATVEMPEANKKSDASQLDFEW</sequence>
<reference evidence="4" key="1">
    <citation type="submission" date="2024-07" db="EMBL/GenBank/DDBJ databases">
        <title>Complete genome sequence of Verrucomicrobiaceae bacterium NT6N.</title>
        <authorList>
            <person name="Huang C."/>
            <person name="Takami H."/>
            <person name="Hamasaki K."/>
        </authorList>
    </citation>
    <scope>NUCLEOTIDE SEQUENCE</scope>
    <source>
        <strain evidence="4">NT6N</strain>
    </source>
</reference>
<dbReference type="KEGG" id="osu:NT6N_40240"/>
<protein>
    <recommendedName>
        <fullName evidence="3">Fido domain-containing protein</fullName>
    </recommendedName>
</protein>
<evidence type="ECO:0000313" key="4">
    <source>
        <dbReference type="EMBL" id="BDS08984.1"/>
    </source>
</evidence>
<feature type="domain" description="Fido" evidence="3">
    <location>
        <begin position="278"/>
        <end position="418"/>
    </location>
</feature>
<dbReference type="EMBL" id="AP026866">
    <property type="protein sequence ID" value="BDS08984.1"/>
    <property type="molecule type" value="Genomic_DNA"/>
</dbReference>
<dbReference type="Gene3D" id="1.10.3290.10">
    <property type="entry name" value="Fido-like domain"/>
    <property type="match status" value="1"/>
</dbReference>
<dbReference type="InterPro" id="IPR040198">
    <property type="entry name" value="Fido_containing"/>
</dbReference>
<dbReference type="InterPro" id="IPR003812">
    <property type="entry name" value="Fido"/>
</dbReference>
<dbReference type="PANTHER" id="PTHR13504:SF38">
    <property type="entry name" value="FIDO DOMAIN-CONTAINING PROTEIN"/>
    <property type="match status" value="1"/>
</dbReference>
<accession>A0AAT9FSQ9</accession>
<organism evidence="4">
    <name type="scientific">Oceaniferula spumae</name>
    <dbReference type="NCBI Taxonomy" id="2979115"/>
    <lineage>
        <taxon>Bacteria</taxon>
        <taxon>Pseudomonadati</taxon>
        <taxon>Verrucomicrobiota</taxon>
        <taxon>Verrucomicrobiia</taxon>
        <taxon>Verrucomicrobiales</taxon>
        <taxon>Verrucomicrobiaceae</taxon>
        <taxon>Oceaniferula</taxon>
    </lineage>
</organism>
<dbReference type="PANTHER" id="PTHR13504">
    <property type="entry name" value="FIDO DOMAIN-CONTAINING PROTEIN DDB_G0283145"/>
    <property type="match status" value="1"/>
</dbReference>
<dbReference type="SUPFAM" id="SSF140931">
    <property type="entry name" value="Fic-like"/>
    <property type="match status" value="1"/>
</dbReference>
<dbReference type="InterPro" id="IPR036597">
    <property type="entry name" value="Fido-like_dom_sf"/>
</dbReference>
<feature type="compositionally biased region" description="Polar residues" evidence="2">
    <location>
        <begin position="68"/>
        <end position="95"/>
    </location>
</feature>
<gene>
    <name evidence="4" type="ORF">NT6N_40240</name>
</gene>
<proteinExistence type="predicted"/>
<evidence type="ECO:0000256" key="2">
    <source>
        <dbReference type="SAM" id="MobiDB-lite"/>
    </source>
</evidence>
<dbReference type="PROSITE" id="PS51459">
    <property type="entry name" value="FIDO"/>
    <property type="match status" value="1"/>
</dbReference>
<evidence type="ECO:0000256" key="1">
    <source>
        <dbReference type="PIRSR" id="PIRSR640198-3"/>
    </source>
</evidence>
<feature type="region of interest" description="Disordered" evidence="2">
    <location>
        <begin position="68"/>
        <end position="119"/>
    </location>
</feature>